<protein>
    <submittedName>
        <fullName evidence="2">Uncharacterized protein</fullName>
    </submittedName>
</protein>
<gene>
    <name evidence="2" type="ORF">ACFQRB_20530</name>
</gene>
<comment type="caution">
    <text evidence="2">The sequence shown here is derived from an EMBL/GenBank/DDBJ whole genome shotgun (WGS) entry which is preliminary data.</text>
</comment>
<feature type="compositionally biased region" description="Low complexity" evidence="1">
    <location>
        <begin position="28"/>
        <end position="40"/>
    </location>
</feature>
<sequence>MDDADEHHGPRVAVAREAPHALRREPGSASAAASSVASASQSIIGVPPREWEPDLQQLRRRAPGAANAR</sequence>
<evidence type="ECO:0000313" key="3">
    <source>
        <dbReference type="Proteomes" id="UP001596368"/>
    </source>
</evidence>
<name>A0ABD5XSR4_9EURY</name>
<proteinExistence type="predicted"/>
<dbReference type="EMBL" id="JBHSZG010000009">
    <property type="protein sequence ID" value="MFC7138213.1"/>
    <property type="molecule type" value="Genomic_DNA"/>
</dbReference>
<dbReference type="Proteomes" id="UP001596368">
    <property type="component" value="Unassembled WGS sequence"/>
</dbReference>
<evidence type="ECO:0000256" key="1">
    <source>
        <dbReference type="SAM" id="MobiDB-lite"/>
    </source>
</evidence>
<evidence type="ECO:0000313" key="2">
    <source>
        <dbReference type="EMBL" id="MFC7138213.1"/>
    </source>
</evidence>
<feature type="compositionally biased region" description="Basic and acidic residues" evidence="1">
    <location>
        <begin position="17"/>
        <end position="26"/>
    </location>
</feature>
<feature type="region of interest" description="Disordered" evidence="1">
    <location>
        <begin position="1"/>
        <end position="69"/>
    </location>
</feature>
<accession>A0ABD5XSR4</accession>
<keyword evidence="3" id="KW-1185">Reference proteome</keyword>
<reference evidence="2 3" key="1">
    <citation type="journal article" date="2019" name="Int. J. Syst. Evol. Microbiol.">
        <title>The Global Catalogue of Microorganisms (GCM) 10K type strain sequencing project: providing services to taxonomists for standard genome sequencing and annotation.</title>
        <authorList>
            <consortium name="The Broad Institute Genomics Platform"/>
            <consortium name="The Broad Institute Genome Sequencing Center for Infectious Disease"/>
            <person name="Wu L."/>
            <person name="Ma J."/>
        </authorList>
    </citation>
    <scope>NUCLEOTIDE SEQUENCE [LARGE SCALE GENOMIC DNA]</scope>
    <source>
        <strain evidence="2 3">DT92</strain>
    </source>
</reference>
<organism evidence="2 3">
    <name type="scientific">Halobaculum litoreum</name>
    <dbReference type="NCBI Taxonomy" id="3031998"/>
    <lineage>
        <taxon>Archaea</taxon>
        <taxon>Methanobacteriati</taxon>
        <taxon>Methanobacteriota</taxon>
        <taxon>Stenosarchaea group</taxon>
        <taxon>Halobacteria</taxon>
        <taxon>Halobacteriales</taxon>
        <taxon>Haloferacaceae</taxon>
        <taxon>Halobaculum</taxon>
    </lineage>
</organism>
<dbReference type="AlphaFoldDB" id="A0ABD5XSR4"/>